<dbReference type="Proteomes" id="UP000585836">
    <property type="component" value="Unassembled WGS sequence"/>
</dbReference>
<dbReference type="EMBL" id="JACHJK010000004">
    <property type="protein sequence ID" value="MBB5927247.1"/>
    <property type="molecule type" value="Genomic_DNA"/>
</dbReference>
<keyword evidence="2" id="KW-1185">Reference proteome</keyword>
<accession>A0A7W9PU50</accession>
<comment type="caution">
    <text evidence="1">The sequence shown here is derived from an EMBL/GenBank/DDBJ whole genome shotgun (WGS) entry which is preliminary data.</text>
</comment>
<dbReference type="AlphaFoldDB" id="A0A7W9PU50"/>
<organism evidence="1 2">
    <name type="scientific">Streptomyces echinatus</name>
    <dbReference type="NCBI Taxonomy" id="67293"/>
    <lineage>
        <taxon>Bacteria</taxon>
        <taxon>Bacillati</taxon>
        <taxon>Actinomycetota</taxon>
        <taxon>Actinomycetes</taxon>
        <taxon>Kitasatosporales</taxon>
        <taxon>Streptomycetaceae</taxon>
        <taxon>Streptomyces</taxon>
    </lineage>
</organism>
<proteinExistence type="predicted"/>
<protein>
    <submittedName>
        <fullName evidence="1">Uncharacterized protein</fullName>
    </submittedName>
</protein>
<reference evidence="1 2" key="1">
    <citation type="submission" date="2020-08" db="EMBL/GenBank/DDBJ databases">
        <title>Genomic Encyclopedia of Type Strains, Phase III (KMG-III): the genomes of soil and plant-associated and newly described type strains.</title>
        <authorList>
            <person name="Whitman W."/>
        </authorList>
    </citation>
    <scope>NUCLEOTIDE SEQUENCE [LARGE SCALE GENOMIC DNA]</scope>
    <source>
        <strain evidence="1 2">CECT 3313</strain>
    </source>
</reference>
<gene>
    <name evidence="1" type="ORF">FHS34_002705</name>
</gene>
<name>A0A7W9PU50_9ACTN</name>
<evidence type="ECO:0000313" key="1">
    <source>
        <dbReference type="EMBL" id="MBB5927247.1"/>
    </source>
</evidence>
<sequence length="69" mass="7344">MRLGSYTYLPASTGMDTAKGVLLKGGLPVTLEVTEDILQQFMDAITFLEESLSRGWVSSGVSFGALSAE</sequence>
<evidence type="ECO:0000313" key="2">
    <source>
        <dbReference type="Proteomes" id="UP000585836"/>
    </source>
</evidence>
<dbReference type="RefSeq" id="WP_184964685.1">
    <property type="nucleotide sequence ID" value="NZ_BAAAWF010000068.1"/>
</dbReference>